<dbReference type="Pfam" id="PF00201">
    <property type="entry name" value="UDPGT"/>
    <property type="match status" value="1"/>
</dbReference>
<dbReference type="GO" id="GO:0080043">
    <property type="term" value="F:quercetin 3-O-glucosyltransferase activity"/>
    <property type="evidence" value="ECO:0007669"/>
    <property type="project" value="TreeGrafter"/>
</dbReference>
<dbReference type="FunFam" id="3.40.50.2000:FF:000152">
    <property type="entry name" value="Glycosyltransferase"/>
    <property type="match status" value="1"/>
</dbReference>
<dbReference type="GO" id="GO:0080044">
    <property type="term" value="F:quercetin 7-O-glucosyltransferase activity"/>
    <property type="evidence" value="ECO:0007669"/>
    <property type="project" value="TreeGrafter"/>
</dbReference>
<dbReference type="CDD" id="cd03784">
    <property type="entry name" value="GT1_Gtf-like"/>
    <property type="match status" value="1"/>
</dbReference>
<accession>A0A9D4YCK1</accession>
<evidence type="ECO:0000256" key="3">
    <source>
        <dbReference type="ARBA" id="ARBA00022679"/>
    </source>
</evidence>
<dbReference type="OrthoDB" id="5835829at2759"/>
<proteinExistence type="inferred from homology"/>
<sequence length="466" mass="52789">MEPPPTSFNHVVAMPYPARGHINPMLNLCKLLVNNNNNILVTFIVTEEWLSFISSEPKPNNLSFRSIPNVLPSELIRSRDHFAFIEAIMTKMEEPFEEVLNILDHPPSIIVYDTFLHWVVGVGTRKNIPVASFWTTSASFFSILLHQHLLQQNDHYSVKISENGDERVNYIPGVSSTRLADLPFFHSNDSNQNKRLMQMLLKGFKWFHKAQYLLFSSIYELESQAIDTLKSKLSIPIYTIGPTIPYISLENNPKPNTNNSYIEWLDSQPIGSVLYIAQGSYFSASSEQVDEIASALCESNVRFLWIARNEASRLKQICGNMGLVLNWCDQLRVLSHSSIGGFWSHCGWNSTKESVISGVPLLTFPISFDQPFNSKMIVEDWKVGLRVKENVKGDVLVKKSEIVKLLSEFMDLDGELTKGIRERSRKLQKICCDAIGDGGSADTDLKAFIGDIIMHSSKFTHAHFLQ</sequence>
<comment type="caution">
    <text evidence="4">The sequence shown here is derived from an EMBL/GenBank/DDBJ whole genome shotgun (WGS) entry which is preliminary data.</text>
</comment>
<dbReference type="InterPro" id="IPR002213">
    <property type="entry name" value="UDP_glucos_trans"/>
</dbReference>
<dbReference type="Gene3D" id="3.40.50.2000">
    <property type="entry name" value="Glycogen Phosphorylase B"/>
    <property type="match status" value="2"/>
</dbReference>
<name>A0A9D4YCK1_PEA</name>
<evidence type="ECO:0000256" key="2">
    <source>
        <dbReference type="ARBA" id="ARBA00022676"/>
    </source>
</evidence>
<evidence type="ECO:0000313" key="5">
    <source>
        <dbReference type="Proteomes" id="UP001058974"/>
    </source>
</evidence>
<evidence type="ECO:0000256" key="1">
    <source>
        <dbReference type="ARBA" id="ARBA00009995"/>
    </source>
</evidence>
<evidence type="ECO:0000313" key="4">
    <source>
        <dbReference type="EMBL" id="KAI5435055.1"/>
    </source>
</evidence>
<dbReference type="EMBL" id="JAMSHJ010000002">
    <property type="protein sequence ID" value="KAI5435055.1"/>
    <property type="molecule type" value="Genomic_DNA"/>
</dbReference>
<gene>
    <name evidence="4" type="ORF">KIW84_021766</name>
</gene>
<reference evidence="4 5" key="1">
    <citation type="journal article" date="2022" name="Nat. Genet.">
        <title>Improved pea reference genome and pan-genome highlight genomic features and evolutionary characteristics.</title>
        <authorList>
            <person name="Yang T."/>
            <person name="Liu R."/>
            <person name="Luo Y."/>
            <person name="Hu S."/>
            <person name="Wang D."/>
            <person name="Wang C."/>
            <person name="Pandey M.K."/>
            <person name="Ge S."/>
            <person name="Xu Q."/>
            <person name="Li N."/>
            <person name="Li G."/>
            <person name="Huang Y."/>
            <person name="Saxena R.K."/>
            <person name="Ji Y."/>
            <person name="Li M."/>
            <person name="Yan X."/>
            <person name="He Y."/>
            <person name="Liu Y."/>
            <person name="Wang X."/>
            <person name="Xiang C."/>
            <person name="Varshney R.K."/>
            <person name="Ding H."/>
            <person name="Gao S."/>
            <person name="Zong X."/>
        </authorList>
    </citation>
    <scope>NUCLEOTIDE SEQUENCE [LARGE SCALE GENOMIC DNA]</scope>
    <source>
        <strain evidence="4 5">cv. Zhongwan 6</strain>
    </source>
</reference>
<protein>
    <submittedName>
        <fullName evidence="4">Uncharacterized protein</fullName>
    </submittedName>
</protein>
<organism evidence="4 5">
    <name type="scientific">Pisum sativum</name>
    <name type="common">Garden pea</name>
    <name type="synonym">Lathyrus oleraceus</name>
    <dbReference type="NCBI Taxonomy" id="3888"/>
    <lineage>
        <taxon>Eukaryota</taxon>
        <taxon>Viridiplantae</taxon>
        <taxon>Streptophyta</taxon>
        <taxon>Embryophyta</taxon>
        <taxon>Tracheophyta</taxon>
        <taxon>Spermatophyta</taxon>
        <taxon>Magnoliopsida</taxon>
        <taxon>eudicotyledons</taxon>
        <taxon>Gunneridae</taxon>
        <taxon>Pentapetalae</taxon>
        <taxon>rosids</taxon>
        <taxon>fabids</taxon>
        <taxon>Fabales</taxon>
        <taxon>Fabaceae</taxon>
        <taxon>Papilionoideae</taxon>
        <taxon>50 kb inversion clade</taxon>
        <taxon>NPAAA clade</taxon>
        <taxon>Hologalegina</taxon>
        <taxon>IRL clade</taxon>
        <taxon>Fabeae</taxon>
        <taxon>Lathyrus</taxon>
    </lineage>
</organism>
<dbReference type="AlphaFoldDB" id="A0A9D4YCK1"/>
<keyword evidence="2" id="KW-0328">Glycosyltransferase</keyword>
<dbReference type="Proteomes" id="UP001058974">
    <property type="component" value="Chromosome 2"/>
</dbReference>
<keyword evidence="3" id="KW-0808">Transferase</keyword>
<dbReference type="PANTHER" id="PTHR11926">
    <property type="entry name" value="GLUCOSYL/GLUCURONOSYL TRANSFERASES"/>
    <property type="match status" value="1"/>
</dbReference>
<comment type="similarity">
    <text evidence="1">Belongs to the UDP-glycosyltransferase family.</text>
</comment>
<dbReference type="SUPFAM" id="SSF53756">
    <property type="entry name" value="UDP-Glycosyltransferase/glycogen phosphorylase"/>
    <property type="match status" value="1"/>
</dbReference>
<dbReference type="FunFam" id="3.40.50.2000:FF:000060">
    <property type="entry name" value="Glycosyltransferase"/>
    <property type="match status" value="1"/>
</dbReference>
<dbReference type="Gramene" id="Psat02G0176600-T1">
    <property type="protein sequence ID" value="KAI5435055.1"/>
    <property type="gene ID" value="KIW84_021766"/>
</dbReference>
<keyword evidence="5" id="KW-1185">Reference proteome</keyword>
<dbReference type="PANTHER" id="PTHR11926:SF1494">
    <property type="entry name" value="FLAVONOL 3-O-GLUCOSYLTRANSFERASE UGT76E12-RELATED"/>
    <property type="match status" value="1"/>
</dbReference>